<dbReference type="Proteomes" id="UP000229497">
    <property type="component" value="Unassembled WGS sequence"/>
</dbReference>
<evidence type="ECO:0008006" key="3">
    <source>
        <dbReference type="Google" id="ProtNLM"/>
    </source>
</evidence>
<accession>A0A2H0KL33</accession>
<evidence type="ECO:0000313" key="1">
    <source>
        <dbReference type="EMBL" id="PIQ71962.1"/>
    </source>
</evidence>
<dbReference type="AlphaFoldDB" id="A0A2H0KL33"/>
<dbReference type="InterPro" id="IPR035069">
    <property type="entry name" value="TTHA1013/TTHA0281-like"/>
</dbReference>
<name>A0A2H0KL33_9BACT</name>
<sequence>MENKVLNYRIIIEREPQKDGSCVYISYCPTLGISDFGKSVEEAKEHIHEAIECHIQGLTKLGELVPLPDMENSYISQALVSMPKNIKFAY</sequence>
<evidence type="ECO:0000313" key="2">
    <source>
        <dbReference type="Proteomes" id="UP000229497"/>
    </source>
</evidence>
<proteinExistence type="predicted"/>
<protein>
    <recommendedName>
        <fullName evidence="3">HicB-like antitoxin of toxin-antitoxin system domain-containing protein</fullName>
    </recommendedName>
</protein>
<reference evidence="1 2" key="1">
    <citation type="submission" date="2017-09" db="EMBL/GenBank/DDBJ databases">
        <title>Depth-based differentiation of microbial function through sediment-hosted aquifers and enrichment of novel symbionts in the deep terrestrial subsurface.</title>
        <authorList>
            <person name="Probst A.J."/>
            <person name="Ladd B."/>
            <person name="Jarett J.K."/>
            <person name="Geller-Mcgrath D.E."/>
            <person name="Sieber C.M."/>
            <person name="Emerson J.B."/>
            <person name="Anantharaman K."/>
            <person name="Thomas B.C."/>
            <person name="Malmstrom R."/>
            <person name="Stieglmeier M."/>
            <person name="Klingl A."/>
            <person name="Woyke T."/>
            <person name="Ryan C.M."/>
            <person name="Banfield J.F."/>
        </authorList>
    </citation>
    <scope>NUCLEOTIDE SEQUENCE [LARGE SCALE GENOMIC DNA]</scope>
    <source>
        <strain evidence="1">CG11_big_fil_rev_8_21_14_0_20_37_16</strain>
    </source>
</reference>
<dbReference type="EMBL" id="PCVK01000017">
    <property type="protein sequence ID" value="PIQ71962.1"/>
    <property type="molecule type" value="Genomic_DNA"/>
</dbReference>
<dbReference type="SUPFAM" id="SSF143100">
    <property type="entry name" value="TTHA1013/TTHA0281-like"/>
    <property type="match status" value="1"/>
</dbReference>
<gene>
    <name evidence="1" type="ORF">COV87_00485</name>
</gene>
<comment type="caution">
    <text evidence="1">The sequence shown here is derived from an EMBL/GenBank/DDBJ whole genome shotgun (WGS) entry which is preliminary data.</text>
</comment>
<dbReference type="Gene3D" id="3.30.160.250">
    <property type="match status" value="1"/>
</dbReference>
<organism evidence="1 2">
    <name type="scientific">Candidatus Roizmanbacteria bacterium CG11_big_fil_rev_8_21_14_0_20_37_16</name>
    <dbReference type="NCBI Taxonomy" id="1974857"/>
    <lineage>
        <taxon>Bacteria</taxon>
        <taxon>Candidatus Roizmaniibacteriota</taxon>
    </lineage>
</organism>